<dbReference type="GO" id="GO:0030313">
    <property type="term" value="C:cell envelope"/>
    <property type="evidence" value="ECO:0007669"/>
    <property type="project" value="UniProtKB-SubCell"/>
</dbReference>
<evidence type="ECO:0000256" key="4">
    <source>
        <dbReference type="ARBA" id="ARBA00023284"/>
    </source>
</evidence>
<dbReference type="Gene3D" id="3.40.30.10">
    <property type="entry name" value="Glutaredoxin"/>
    <property type="match status" value="1"/>
</dbReference>
<sequence>MRFANLVAGLLTVMLATPVVGESDTKPTVELARLKKEVEAAWEELDLGRGSKATEAEQKAAGDRYYEQAAGLARRALALAEAYPDAPEAAEAVAWVISGGLGGYSAKLDAECDAAYDLMAKRYLDTYAILPVVRTAWSDSSWTAHAEAFLRAAVERTSNSNVKALACFSLGRHQQQFLRVARYLEDPLRGKEVESHLGPENVRRIRAVDLGTAKREAKTLYERTLKEFADLQPMGKDFPPLGEQAAGALFRLQNLEIGCAMPKLEGEDVDGKPLKLSDSRGQVVVLSFWATWCGPCMGMVPQERTLVERMKGRPFVLIGVNGDEDRAKAKTVSAKEGITWRSFWDGGPHGPISVQWGVSSWPTVYLVDANGIIRNENLRGEALDRAVEALVTEVEGAAKQ</sequence>
<evidence type="ECO:0000313" key="7">
    <source>
        <dbReference type="Proteomes" id="UP000010798"/>
    </source>
</evidence>
<dbReference type="PROSITE" id="PS51352">
    <property type="entry name" value="THIOREDOXIN_2"/>
    <property type="match status" value="1"/>
</dbReference>
<gene>
    <name evidence="6" type="ordered locus">Sinac_1102</name>
</gene>
<proteinExistence type="predicted"/>
<keyword evidence="3" id="KW-1015">Disulfide bond</keyword>
<dbReference type="PANTHER" id="PTHR42852:SF6">
    <property type="entry name" value="THIOL:DISULFIDE INTERCHANGE PROTEIN DSBE"/>
    <property type="match status" value="1"/>
</dbReference>
<keyword evidence="6" id="KW-0413">Isomerase</keyword>
<evidence type="ECO:0000313" key="6">
    <source>
        <dbReference type="EMBL" id="AGA25498.1"/>
    </source>
</evidence>
<dbReference type="eggNOG" id="COG0526">
    <property type="taxonomic scope" value="Bacteria"/>
</dbReference>
<keyword evidence="7" id="KW-1185">Reference proteome</keyword>
<dbReference type="InterPro" id="IPR050553">
    <property type="entry name" value="Thioredoxin_ResA/DsbE_sf"/>
</dbReference>
<dbReference type="GO" id="GO:0016853">
    <property type="term" value="F:isomerase activity"/>
    <property type="evidence" value="ECO:0007669"/>
    <property type="project" value="UniProtKB-KW"/>
</dbReference>
<dbReference type="InterPro" id="IPR000866">
    <property type="entry name" value="AhpC/TSA"/>
</dbReference>
<feature type="domain" description="Thioredoxin" evidence="5">
    <location>
        <begin position="255"/>
        <end position="399"/>
    </location>
</feature>
<dbReference type="Pfam" id="PF00578">
    <property type="entry name" value="AhpC-TSA"/>
    <property type="match status" value="1"/>
</dbReference>
<organism evidence="6 7">
    <name type="scientific">Singulisphaera acidiphila (strain ATCC BAA-1392 / DSM 18658 / VKM B-2454 / MOB10)</name>
    <dbReference type="NCBI Taxonomy" id="886293"/>
    <lineage>
        <taxon>Bacteria</taxon>
        <taxon>Pseudomonadati</taxon>
        <taxon>Planctomycetota</taxon>
        <taxon>Planctomycetia</taxon>
        <taxon>Isosphaerales</taxon>
        <taxon>Isosphaeraceae</taxon>
        <taxon>Singulisphaera</taxon>
    </lineage>
</organism>
<dbReference type="RefSeq" id="WP_015244674.1">
    <property type="nucleotide sequence ID" value="NC_019892.1"/>
</dbReference>
<keyword evidence="4" id="KW-0676">Redox-active center</keyword>
<evidence type="ECO:0000256" key="3">
    <source>
        <dbReference type="ARBA" id="ARBA00023157"/>
    </source>
</evidence>
<dbReference type="InterPro" id="IPR013766">
    <property type="entry name" value="Thioredoxin_domain"/>
</dbReference>
<dbReference type="STRING" id="886293.Sinac_1102"/>
<dbReference type="AlphaFoldDB" id="L0D9J1"/>
<accession>L0D9J1</accession>
<dbReference type="HOGENOM" id="CLU_688670_0_0_0"/>
<dbReference type="GO" id="GO:0016491">
    <property type="term" value="F:oxidoreductase activity"/>
    <property type="evidence" value="ECO:0007669"/>
    <property type="project" value="InterPro"/>
</dbReference>
<name>L0D9J1_SINAD</name>
<dbReference type="CDD" id="cd02966">
    <property type="entry name" value="TlpA_like_family"/>
    <property type="match status" value="1"/>
</dbReference>
<dbReference type="SUPFAM" id="SSF52833">
    <property type="entry name" value="Thioredoxin-like"/>
    <property type="match status" value="1"/>
</dbReference>
<dbReference type="Proteomes" id="UP000010798">
    <property type="component" value="Chromosome"/>
</dbReference>
<dbReference type="EMBL" id="CP003364">
    <property type="protein sequence ID" value="AGA25498.1"/>
    <property type="molecule type" value="Genomic_DNA"/>
</dbReference>
<evidence type="ECO:0000256" key="2">
    <source>
        <dbReference type="ARBA" id="ARBA00022748"/>
    </source>
</evidence>
<reference evidence="6 7" key="1">
    <citation type="submission" date="2012-02" db="EMBL/GenBank/DDBJ databases">
        <title>Complete sequence of chromosome of Singulisphaera acidiphila DSM 18658.</title>
        <authorList>
            <consortium name="US DOE Joint Genome Institute (JGI-PGF)"/>
            <person name="Lucas S."/>
            <person name="Copeland A."/>
            <person name="Lapidus A."/>
            <person name="Glavina del Rio T."/>
            <person name="Dalin E."/>
            <person name="Tice H."/>
            <person name="Bruce D."/>
            <person name="Goodwin L."/>
            <person name="Pitluck S."/>
            <person name="Peters L."/>
            <person name="Ovchinnikova G."/>
            <person name="Chertkov O."/>
            <person name="Kyrpides N."/>
            <person name="Mavromatis K."/>
            <person name="Ivanova N."/>
            <person name="Brettin T."/>
            <person name="Detter J.C."/>
            <person name="Han C."/>
            <person name="Larimer F."/>
            <person name="Land M."/>
            <person name="Hauser L."/>
            <person name="Markowitz V."/>
            <person name="Cheng J.-F."/>
            <person name="Hugenholtz P."/>
            <person name="Woyke T."/>
            <person name="Wu D."/>
            <person name="Tindall B."/>
            <person name="Pomrenke H."/>
            <person name="Brambilla E."/>
            <person name="Klenk H.-P."/>
            <person name="Eisen J.A."/>
        </authorList>
    </citation>
    <scope>NUCLEOTIDE SEQUENCE [LARGE SCALE GENOMIC DNA]</scope>
    <source>
        <strain evidence="7">ATCC BAA-1392 / DSM 18658 / VKM B-2454 / MOB10</strain>
    </source>
</reference>
<dbReference type="PANTHER" id="PTHR42852">
    <property type="entry name" value="THIOL:DISULFIDE INTERCHANGE PROTEIN DSBE"/>
    <property type="match status" value="1"/>
</dbReference>
<evidence type="ECO:0000259" key="5">
    <source>
        <dbReference type="PROSITE" id="PS51352"/>
    </source>
</evidence>
<dbReference type="GO" id="GO:0016209">
    <property type="term" value="F:antioxidant activity"/>
    <property type="evidence" value="ECO:0007669"/>
    <property type="project" value="InterPro"/>
</dbReference>
<dbReference type="OrthoDB" id="286712at2"/>
<comment type="subcellular location">
    <subcellularLocation>
        <location evidence="1">Cell envelope</location>
    </subcellularLocation>
</comment>
<dbReference type="InterPro" id="IPR036249">
    <property type="entry name" value="Thioredoxin-like_sf"/>
</dbReference>
<dbReference type="GO" id="GO:0017004">
    <property type="term" value="P:cytochrome complex assembly"/>
    <property type="evidence" value="ECO:0007669"/>
    <property type="project" value="UniProtKB-KW"/>
</dbReference>
<evidence type="ECO:0000256" key="1">
    <source>
        <dbReference type="ARBA" id="ARBA00004196"/>
    </source>
</evidence>
<protein>
    <submittedName>
        <fullName evidence="6">Thiol-disulfide isomerase-like thioredoxin</fullName>
    </submittedName>
</protein>
<dbReference type="KEGG" id="saci:Sinac_1102"/>
<keyword evidence="2" id="KW-0201">Cytochrome c-type biogenesis</keyword>